<feature type="domain" description="Reverse transcriptase RNase H-like" evidence="7">
    <location>
        <begin position="1"/>
        <end position="43"/>
    </location>
</feature>
<evidence type="ECO:0000256" key="1">
    <source>
        <dbReference type="ARBA" id="ARBA00022679"/>
    </source>
</evidence>
<dbReference type="PANTHER" id="PTHR37984">
    <property type="entry name" value="PROTEIN CBG26694"/>
    <property type="match status" value="1"/>
</dbReference>
<reference evidence="8 9" key="1">
    <citation type="submission" date="2015-07" db="EMBL/GenBank/DDBJ databases">
        <title>The genome of Pseudoloma neurophilia, a relevant intracellular parasite of the zebrafish.</title>
        <authorList>
            <person name="Ndikumana S."/>
            <person name="Pelin A."/>
            <person name="Sanders J."/>
            <person name="Corradi N."/>
        </authorList>
    </citation>
    <scope>NUCLEOTIDE SEQUENCE [LARGE SCALE GENOMIC DNA]</scope>
    <source>
        <strain evidence="8 9">MK1</strain>
    </source>
</reference>
<dbReference type="InterPro" id="IPR041373">
    <property type="entry name" value="RT_RNaseH"/>
</dbReference>
<keyword evidence="5" id="KW-0378">Hydrolase</keyword>
<evidence type="ECO:0000313" key="8">
    <source>
        <dbReference type="EMBL" id="KRH93911.1"/>
    </source>
</evidence>
<comment type="caution">
    <text evidence="8">The sequence shown here is derived from an EMBL/GenBank/DDBJ whole genome shotgun (WGS) entry which is preliminary data.</text>
</comment>
<dbReference type="Proteomes" id="UP000051530">
    <property type="component" value="Unassembled WGS sequence"/>
</dbReference>
<dbReference type="PANTHER" id="PTHR37984:SF5">
    <property type="entry name" value="PROTEIN NYNRIN-LIKE"/>
    <property type="match status" value="1"/>
</dbReference>
<keyword evidence="3" id="KW-0540">Nuclease</keyword>
<protein>
    <recommendedName>
        <fullName evidence="7">Reverse transcriptase RNase H-like domain-containing protein</fullName>
    </recommendedName>
</protein>
<keyword evidence="6" id="KW-0695">RNA-directed DNA polymerase</keyword>
<evidence type="ECO:0000256" key="6">
    <source>
        <dbReference type="ARBA" id="ARBA00022918"/>
    </source>
</evidence>
<proteinExistence type="predicted"/>
<keyword evidence="4" id="KW-0255">Endonuclease</keyword>
<evidence type="ECO:0000256" key="3">
    <source>
        <dbReference type="ARBA" id="ARBA00022722"/>
    </source>
</evidence>
<keyword evidence="2" id="KW-0548">Nucleotidyltransferase</keyword>
<name>A0A0R0M4D2_9MICR</name>
<gene>
    <name evidence="8" type="ORF">M153_4910002506</name>
</gene>
<evidence type="ECO:0000256" key="2">
    <source>
        <dbReference type="ARBA" id="ARBA00022695"/>
    </source>
</evidence>
<dbReference type="GO" id="GO:0003964">
    <property type="term" value="F:RNA-directed DNA polymerase activity"/>
    <property type="evidence" value="ECO:0007669"/>
    <property type="project" value="UniProtKB-KW"/>
</dbReference>
<sequence length="91" mass="10818">MKRFQHFLLGRKFKVRIDHKSLEEIQLKKEYGSKRIQKWLEGISLFEFELKYIKGESLTQADTMSRSINKDSLDIVAVVLEIHEQSGHRKQ</sequence>
<evidence type="ECO:0000313" key="9">
    <source>
        <dbReference type="Proteomes" id="UP000051530"/>
    </source>
</evidence>
<dbReference type="Pfam" id="PF17917">
    <property type="entry name" value="RT_RNaseH"/>
    <property type="match status" value="1"/>
</dbReference>
<dbReference type="EMBL" id="LGUB01000181">
    <property type="protein sequence ID" value="KRH93911.1"/>
    <property type="molecule type" value="Genomic_DNA"/>
</dbReference>
<accession>A0A0R0M4D2</accession>
<dbReference type="VEuPathDB" id="MicrosporidiaDB:M153_4910002506"/>
<dbReference type="AlphaFoldDB" id="A0A0R0M4D2"/>
<organism evidence="8 9">
    <name type="scientific">Pseudoloma neurophilia</name>
    <dbReference type="NCBI Taxonomy" id="146866"/>
    <lineage>
        <taxon>Eukaryota</taxon>
        <taxon>Fungi</taxon>
        <taxon>Fungi incertae sedis</taxon>
        <taxon>Microsporidia</taxon>
        <taxon>Pseudoloma</taxon>
    </lineage>
</organism>
<dbReference type="GO" id="GO:0004519">
    <property type="term" value="F:endonuclease activity"/>
    <property type="evidence" value="ECO:0007669"/>
    <property type="project" value="UniProtKB-KW"/>
</dbReference>
<evidence type="ECO:0000256" key="4">
    <source>
        <dbReference type="ARBA" id="ARBA00022759"/>
    </source>
</evidence>
<dbReference type="GO" id="GO:0016787">
    <property type="term" value="F:hydrolase activity"/>
    <property type="evidence" value="ECO:0007669"/>
    <property type="project" value="UniProtKB-KW"/>
</dbReference>
<evidence type="ECO:0000259" key="7">
    <source>
        <dbReference type="Pfam" id="PF17917"/>
    </source>
</evidence>
<dbReference type="InterPro" id="IPR050951">
    <property type="entry name" value="Retrovirus_Pol_polyprotein"/>
</dbReference>
<evidence type="ECO:0000256" key="5">
    <source>
        <dbReference type="ARBA" id="ARBA00022801"/>
    </source>
</evidence>
<keyword evidence="1" id="KW-0808">Transferase</keyword>
<keyword evidence="9" id="KW-1185">Reference proteome</keyword>
<dbReference type="OrthoDB" id="2194760at2759"/>